<comment type="similarity">
    <text evidence="8">Belongs to the ThiG family.</text>
</comment>
<feature type="binding site" evidence="8">
    <location>
        <begin position="211"/>
        <end position="212"/>
    </location>
    <ligand>
        <name>1-deoxy-D-xylulose 5-phosphate</name>
        <dbReference type="ChEBI" id="CHEBI:57792"/>
    </ligand>
</feature>
<dbReference type="GO" id="GO:1990107">
    <property type="term" value="F:thiazole synthase activity"/>
    <property type="evidence" value="ECO:0007669"/>
    <property type="project" value="UniProtKB-EC"/>
</dbReference>
<feature type="binding site" evidence="8">
    <location>
        <position position="162"/>
    </location>
    <ligand>
        <name>1-deoxy-D-xylulose 5-phosphate</name>
        <dbReference type="ChEBI" id="CHEBI:57792"/>
    </ligand>
</feature>
<feature type="binding site" evidence="8">
    <location>
        <begin position="189"/>
        <end position="190"/>
    </location>
    <ligand>
        <name>1-deoxy-D-xylulose 5-phosphate</name>
        <dbReference type="ChEBI" id="CHEBI:57792"/>
    </ligand>
</feature>
<feature type="region of interest" description="Disordered" evidence="9">
    <location>
        <begin position="244"/>
        <end position="264"/>
    </location>
</feature>
<evidence type="ECO:0000256" key="5">
    <source>
        <dbReference type="ARBA" id="ARBA00022977"/>
    </source>
</evidence>
<reference evidence="11 12" key="1">
    <citation type="submission" date="2018-08" db="EMBL/GenBank/DDBJ databases">
        <title>Thalassotalea euphylliae genome.</title>
        <authorList>
            <person name="Summers S."/>
            <person name="Rice S.A."/>
            <person name="Freckelton M.L."/>
            <person name="Nedved B.T."/>
            <person name="Hadfield M.G."/>
        </authorList>
    </citation>
    <scope>NUCLEOTIDE SEQUENCE [LARGE SCALE GENOMIC DNA]</scope>
    <source>
        <strain evidence="11 12">H1</strain>
    </source>
</reference>
<dbReference type="PANTHER" id="PTHR34266:SF2">
    <property type="entry name" value="THIAZOLE SYNTHASE"/>
    <property type="match status" value="1"/>
</dbReference>
<comment type="pathway">
    <text evidence="2 8">Cofactor biosynthesis; thiamine diphosphate biosynthesis.</text>
</comment>
<dbReference type="Gene3D" id="3.20.20.70">
    <property type="entry name" value="Aldolase class I"/>
    <property type="match status" value="1"/>
</dbReference>
<evidence type="ECO:0000256" key="8">
    <source>
        <dbReference type="HAMAP-Rule" id="MF_00443"/>
    </source>
</evidence>
<gene>
    <name evidence="8" type="primary">thiG</name>
    <name evidence="11" type="ORF">DXX93_19995</name>
</gene>
<keyword evidence="8" id="KW-0963">Cytoplasm</keyword>
<name>A0A3E0TVC8_9GAMM</name>
<keyword evidence="6 8" id="KW-0704">Schiff base</keyword>
<sequence>MSLSIYGTELDSRLLIGTALYPSPAIMQQAVIASGAQVMTLSLKRQAPAEQGGQMMWQYLQQLADEHQIKLLPNTAGCKSANEAITLAHMSRELFQTHWLKLEVIGDDYNLQPDPIELLKATKALIDDGFQILPYCTDDLVLCQRLYDLGCEVIMPWASPIGTGKGLMNPYNLATIRSRLPQATLIVDAGIGKPSDAVQALELGYDGVLLNSAVALASDPVAMAKAFAFAMEAGQLAQQAGIMPERQTAQPSTPTLDTPFWHQT</sequence>
<protein>
    <recommendedName>
        <fullName evidence="3 8">Thiazole synthase</fullName>
        <ecNumber evidence="3 8">2.8.1.10</ecNumber>
    </recommendedName>
</protein>
<evidence type="ECO:0000256" key="3">
    <source>
        <dbReference type="ARBA" id="ARBA00011960"/>
    </source>
</evidence>
<dbReference type="EMBL" id="QUOU01000001">
    <property type="protein sequence ID" value="REL28621.1"/>
    <property type="molecule type" value="Genomic_DNA"/>
</dbReference>
<evidence type="ECO:0000313" key="12">
    <source>
        <dbReference type="Proteomes" id="UP000256478"/>
    </source>
</evidence>
<dbReference type="EC" id="2.8.1.10" evidence="3 8"/>
<dbReference type="SUPFAM" id="SSF110399">
    <property type="entry name" value="ThiG-like"/>
    <property type="match status" value="1"/>
</dbReference>
<dbReference type="PANTHER" id="PTHR34266">
    <property type="entry name" value="THIAZOLE SYNTHASE"/>
    <property type="match status" value="1"/>
</dbReference>
<dbReference type="AlphaFoldDB" id="A0A3E0TVC8"/>
<evidence type="ECO:0000256" key="6">
    <source>
        <dbReference type="ARBA" id="ARBA00023270"/>
    </source>
</evidence>
<dbReference type="GO" id="GO:0009229">
    <property type="term" value="P:thiamine diphosphate biosynthetic process"/>
    <property type="evidence" value="ECO:0007669"/>
    <property type="project" value="UniProtKB-UniRule"/>
</dbReference>
<keyword evidence="5 8" id="KW-0784">Thiamine biosynthesis</keyword>
<comment type="caution">
    <text evidence="11">The sequence shown here is derived from an EMBL/GenBank/DDBJ whole genome shotgun (WGS) entry which is preliminary data.</text>
</comment>
<dbReference type="InterPro" id="IPR013785">
    <property type="entry name" value="Aldolase_TIM"/>
</dbReference>
<feature type="active site" description="Schiff-base intermediate with DXP" evidence="8">
    <location>
        <position position="101"/>
    </location>
</feature>
<dbReference type="OrthoDB" id="9805935at2"/>
<keyword evidence="4 8" id="KW-0808">Transferase</keyword>
<dbReference type="HAMAP" id="MF_00443">
    <property type="entry name" value="ThiG"/>
    <property type="match status" value="1"/>
</dbReference>
<comment type="subcellular location">
    <subcellularLocation>
        <location evidence="8">Cytoplasm</location>
    </subcellularLocation>
</comment>
<accession>A0A3E0TVC8</accession>
<dbReference type="UniPathway" id="UPA00060"/>
<dbReference type="InterPro" id="IPR008867">
    <property type="entry name" value="ThiG"/>
</dbReference>
<evidence type="ECO:0000256" key="9">
    <source>
        <dbReference type="SAM" id="MobiDB-lite"/>
    </source>
</evidence>
<evidence type="ECO:0000256" key="2">
    <source>
        <dbReference type="ARBA" id="ARBA00004948"/>
    </source>
</evidence>
<dbReference type="Proteomes" id="UP000256478">
    <property type="component" value="Unassembled WGS sequence"/>
</dbReference>
<dbReference type="GO" id="GO:0005737">
    <property type="term" value="C:cytoplasm"/>
    <property type="evidence" value="ECO:0007669"/>
    <property type="project" value="UniProtKB-SubCell"/>
</dbReference>
<dbReference type="Pfam" id="PF05690">
    <property type="entry name" value="ThiG"/>
    <property type="match status" value="1"/>
</dbReference>
<dbReference type="RefSeq" id="WP_116009652.1">
    <property type="nucleotide sequence ID" value="NZ_QUOU01000001.1"/>
</dbReference>
<dbReference type="CDD" id="cd04728">
    <property type="entry name" value="ThiG"/>
    <property type="match status" value="1"/>
</dbReference>
<evidence type="ECO:0000313" key="11">
    <source>
        <dbReference type="EMBL" id="REL28621.1"/>
    </source>
</evidence>
<feature type="compositionally biased region" description="Polar residues" evidence="9">
    <location>
        <begin position="247"/>
        <end position="264"/>
    </location>
</feature>
<feature type="domain" description="Thiazole synthase ThiG" evidence="10">
    <location>
        <begin position="5"/>
        <end position="254"/>
    </location>
</feature>
<proteinExistence type="inferred from homology"/>
<evidence type="ECO:0000256" key="1">
    <source>
        <dbReference type="ARBA" id="ARBA00002834"/>
    </source>
</evidence>
<comment type="function">
    <text evidence="1 8">Catalyzes the rearrangement of 1-deoxy-D-xylulose 5-phosphate (DXP) to produce the thiazole phosphate moiety of thiamine. Sulfur is provided by the thiocarboxylate moiety of the carrier protein ThiS. In vitro, sulfur can be provided by H(2)S.</text>
</comment>
<organism evidence="11 12">
    <name type="scientific">Thalassotalea euphylliae</name>
    <dbReference type="NCBI Taxonomy" id="1655234"/>
    <lineage>
        <taxon>Bacteria</taxon>
        <taxon>Pseudomonadati</taxon>
        <taxon>Pseudomonadota</taxon>
        <taxon>Gammaproteobacteria</taxon>
        <taxon>Alteromonadales</taxon>
        <taxon>Colwelliaceae</taxon>
        <taxon>Thalassotalea</taxon>
    </lineage>
</organism>
<comment type="subunit">
    <text evidence="8">Homotetramer. Forms heterodimers with either ThiH or ThiS.</text>
</comment>
<dbReference type="InterPro" id="IPR033983">
    <property type="entry name" value="Thiazole_synthase_ThiG"/>
</dbReference>
<evidence type="ECO:0000256" key="7">
    <source>
        <dbReference type="ARBA" id="ARBA00049897"/>
    </source>
</evidence>
<evidence type="ECO:0000256" key="4">
    <source>
        <dbReference type="ARBA" id="ARBA00022679"/>
    </source>
</evidence>
<evidence type="ECO:0000259" key="10">
    <source>
        <dbReference type="Pfam" id="PF05690"/>
    </source>
</evidence>
<comment type="catalytic activity">
    <reaction evidence="7 8">
        <text>[ThiS sulfur-carrier protein]-C-terminal-Gly-aminoethanethioate + 2-iminoacetate + 1-deoxy-D-xylulose 5-phosphate = [ThiS sulfur-carrier protein]-C-terminal Gly-Gly + 2-[(2R,5Z)-2-carboxy-4-methylthiazol-5(2H)-ylidene]ethyl phosphate + 2 H2O + H(+)</text>
        <dbReference type="Rhea" id="RHEA:26297"/>
        <dbReference type="Rhea" id="RHEA-COMP:12909"/>
        <dbReference type="Rhea" id="RHEA-COMP:19908"/>
        <dbReference type="ChEBI" id="CHEBI:15377"/>
        <dbReference type="ChEBI" id="CHEBI:15378"/>
        <dbReference type="ChEBI" id="CHEBI:57792"/>
        <dbReference type="ChEBI" id="CHEBI:62899"/>
        <dbReference type="ChEBI" id="CHEBI:77846"/>
        <dbReference type="ChEBI" id="CHEBI:90778"/>
        <dbReference type="ChEBI" id="CHEBI:232372"/>
        <dbReference type="EC" id="2.8.1.10"/>
    </reaction>
</comment>